<dbReference type="Proteomes" id="UP000824120">
    <property type="component" value="Chromosome 2"/>
</dbReference>
<protein>
    <recommendedName>
        <fullName evidence="9">GH10 domain-containing protein</fullName>
    </recommendedName>
</protein>
<sequence length="1539" mass="173063">METVKMEYFLPWLVIFFLVCFSGVEVYGEDYNYSFTYECLADPLSAQYNGGIVVNPNFNEGLNGWRKSGFANMATRMSNNTNNTFIVATNRKGPLHGFTQKYFLKKDTYYVTSAWVQVSHGDGIIDAHVALAFRGPFGIQRTGWAIARSGCWSMLKAIELWADSISVKPFSQEEWKFHQHQSTEKVRKAKVKIQAVDSQGQPLANATVSLAQQSNAFPFGNAISQHILNNKAYQDWFTSRFKYTVFENEMKWYANEKIQGKQDYNMADAMLNLVQKHNIQVRGHNIFWNNPLNMPSWTRSLSPAQLATAASRRINSVMNQYLGQLIHWDVVNENVHFSFLENILGKNASAIYYKKANEIDSKAIPFLNDFNTIEHEFDGTSNPAKYLEKIRDLRSHGYNGPLGIGVQGHFVKPNLPYIRSSLDMLASAGLPIWITELDVANTANQEVYLEEIIREVHAHPGVKGIMIWAPWGPKGCYRMCLTDNNFKNLPTGDIVDKIIKEWSHQGFSGTTNENGIFETSLFHGEYQVEINHHEKQTYASMAQKVKIICYGYHEKRSSSCRFEVYARDYDYSYTAECLERPLKPQYNGGIVVNPEFNDGLTGWTLFGDAKIEHNVANDGNKFTVVSKRKGPYHGFSQEFQLEKDKFYVISGWLQVNHGDDANVAVIFKTQSGFQHAAWGIAKSGCWSMFKGGLVVNASGPAQLYFETNNADIDIWVDSISVQSFSHEEWTSHQTQTIEKVRKSKVAIQVVDSQGKALPNATISLFQGRANFPFGVAMNKNILNNNAYQNWFFSRFKYTQPKCYQKFQPNWVPALSPQQLSVAAGKRVASVVTKYRGQLLHWDVMNENLHFKFFESKLGANASATFYHLASQFDNKTPLFLNEYNTIGVPSDGQSSPANYLNMIKQLRTGGYAGPLGIGLEGHFGAPTIAYIRAGLDTLASAKLPMWITELDVRPEQNQAQVLDQVIKEIVGHPAVQGLIIWSAWKPTGCFRMCLTDNNFKNLPTGDVVDKARATLSHEGLIGTTNAEGYFETSLFHGDYKAIVTHPSMADSSFHHNLTCLKNPLKPQYNGGIVTNPEFNDGLNGWAILGVAKIENNVSSDGNKFIVASERKGPYHGFSQEFQLDKDKFYAVSGWVQVNHGDDATVAVIFKTQSGFQHAAWANAKSGCWSMFKGGLVVNASGPAQLYFETNNTAVDIWIDNISVQPFSQEEWTSHQTQTIEKVRKSKVAIQVVDSQGKPLPNATISLIQGRANFPFGCAINKNILNNNAYQNWFFSRFKYTVFEDEMKWYSTENSQGKVDYSTSDAMVNLCKSKGVSIRGHNILWDDPKFQPNWVPSLSPQQLSVAAGRRVGSVVAKYRGQVIHWDVVNENLHFNFFESKLGASASATFYRLAAQFDNRTPLFLNEFNTIEDQRDGASSPANYLNKIRQIRTGGYRGSLGIGLEGHFVTPNQAYIRSAIDTLASAKLPIWITELDVQSSPNQAQFLDQIIKETSLFHGDYKAIVTHPTMVVSSFHHNLTVMPTTSESSSERVFSYKFMAA</sequence>
<evidence type="ECO:0000256" key="4">
    <source>
        <dbReference type="ARBA" id="ARBA00023277"/>
    </source>
</evidence>
<dbReference type="InterPro" id="IPR017853">
    <property type="entry name" value="GH"/>
</dbReference>
<feature type="chain" id="PRO_5039928969" description="GH10 domain-containing protein" evidence="8">
    <location>
        <begin position="29"/>
        <end position="1539"/>
    </location>
</feature>
<keyword evidence="8" id="KW-0732">Signal</keyword>
<keyword evidence="3" id="KW-0378">Hydrolase</keyword>
<keyword evidence="5" id="KW-0326">Glycosidase</keyword>
<dbReference type="GO" id="GO:0031176">
    <property type="term" value="F:endo-1,4-beta-xylanase activity"/>
    <property type="evidence" value="ECO:0007669"/>
    <property type="project" value="UniProtKB-ARBA"/>
</dbReference>
<dbReference type="Pfam" id="PF02018">
    <property type="entry name" value="CBM_4_9"/>
    <property type="match status" value="2"/>
</dbReference>
<dbReference type="InterPro" id="IPR044846">
    <property type="entry name" value="GH10"/>
</dbReference>
<feature type="domain" description="GH10" evidence="9">
    <location>
        <begin position="1240"/>
        <end position="1539"/>
    </location>
</feature>
<dbReference type="SMART" id="SM00633">
    <property type="entry name" value="Glyco_10"/>
    <property type="match status" value="1"/>
</dbReference>
<evidence type="ECO:0000256" key="2">
    <source>
        <dbReference type="ARBA" id="ARBA00022737"/>
    </source>
</evidence>
<evidence type="ECO:0000256" key="8">
    <source>
        <dbReference type="SAM" id="SignalP"/>
    </source>
</evidence>
<keyword evidence="6" id="KW-0624">Polysaccharide degradation</keyword>
<proteinExistence type="inferred from homology"/>
<dbReference type="GO" id="GO:0000272">
    <property type="term" value="P:polysaccharide catabolic process"/>
    <property type="evidence" value="ECO:0007669"/>
    <property type="project" value="UniProtKB-KW"/>
</dbReference>
<gene>
    <name evidence="10" type="ORF">H5410_010489</name>
</gene>
<evidence type="ECO:0000313" key="11">
    <source>
        <dbReference type="Proteomes" id="UP000824120"/>
    </source>
</evidence>
<evidence type="ECO:0000256" key="5">
    <source>
        <dbReference type="ARBA" id="ARBA00023295"/>
    </source>
</evidence>
<dbReference type="PROSITE" id="PS51760">
    <property type="entry name" value="GH10_2"/>
    <property type="match status" value="3"/>
</dbReference>
<dbReference type="InterPro" id="IPR003305">
    <property type="entry name" value="CenC_carb-bd"/>
</dbReference>
<dbReference type="InterPro" id="IPR008979">
    <property type="entry name" value="Galactose-bd-like_sf"/>
</dbReference>
<feature type="domain" description="GH10" evidence="9">
    <location>
        <begin position="204"/>
        <end position="498"/>
    </location>
</feature>
<evidence type="ECO:0000259" key="9">
    <source>
        <dbReference type="PROSITE" id="PS51760"/>
    </source>
</evidence>
<dbReference type="SUPFAM" id="SSF49785">
    <property type="entry name" value="Galactose-binding domain-like"/>
    <property type="match status" value="3"/>
</dbReference>
<feature type="domain" description="GH10" evidence="9">
    <location>
        <begin position="758"/>
        <end position="1011"/>
    </location>
</feature>
<evidence type="ECO:0000256" key="1">
    <source>
        <dbReference type="ARBA" id="ARBA00007495"/>
    </source>
</evidence>
<comment type="caution">
    <text evidence="10">The sequence shown here is derived from an EMBL/GenBank/DDBJ whole genome shotgun (WGS) entry which is preliminary data.</text>
</comment>
<name>A0A9J6AMK0_SOLCO</name>
<organism evidence="10 11">
    <name type="scientific">Solanum commersonii</name>
    <name type="common">Commerson's wild potato</name>
    <name type="synonym">Commerson's nightshade</name>
    <dbReference type="NCBI Taxonomy" id="4109"/>
    <lineage>
        <taxon>Eukaryota</taxon>
        <taxon>Viridiplantae</taxon>
        <taxon>Streptophyta</taxon>
        <taxon>Embryophyta</taxon>
        <taxon>Tracheophyta</taxon>
        <taxon>Spermatophyta</taxon>
        <taxon>Magnoliopsida</taxon>
        <taxon>eudicotyledons</taxon>
        <taxon>Gunneridae</taxon>
        <taxon>Pentapetalae</taxon>
        <taxon>asterids</taxon>
        <taxon>lamiids</taxon>
        <taxon>Solanales</taxon>
        <taxon>Solanaceae</taxon>
        <taxon>Solanoideae</taxon>
        <taxon>Solaneae</taxon>
        <taxon>Solanum</taxon>
    </lineage>
</organism>
<evidence type="ECO:0000256" key="7">
    <source>
        <dbReference type="PROSITE-ProRule" id="PRU10061"/>
    </source>
</evidence>
<keyword evidence="4" id="KW-0119">Carbohydrate metabolism</keyword>
<dbReference type="PANTHER" id="PTHR31490:SF56">
    <property type="entry name" value="ENDO-1,4-BETA-XYLANASE C-RELATED"/>
    <property type="match status" value="1"/>
</dbReference>
<dbReference type="PROSITE" id="PS00591">
    <property type="entry name" value="GH10_1"/>
    <property type="match status" value="1"/>
</dbReference>
<accession>A0A9J6AMK0</accession>
<keyword evidence="2" id="KW-0677">Repeat</keyword>
<dbReference type="OrthoDB" id="1284023at2759"/>
<dbReference type="Gene3D" id="2.60.120.260">
    <property type="entry name" value="Galactose-binding domain-like"/>
    <property type="match status" value="3"/>
</dbReference>
<evidence type="ECO:0000313" key="10">
    <source>
        <dbReference type="EMBL" id="KAG5625271.1"/>
    </source>
</evidence>
<dbReference type="EMBL" id="JACXVP010000002">
    <property type="protein sequence ID" value="KAG5625271.1"/>
    <property type="molecule type" value="Genomic_DNA"/>
</dbReference>
<reference evidence="10 11" key="1">
    <citation type="submission" date="2020-09" db="EMBL/GenBank/DDBJ databases">
        <title>De no assembly of potato wild relative species, Solanum commersonii.</title>
        <authorList>
            <person name="Cho K."/>
        </authorList>
    </citation>
    <scope>NUCLEOTIDE SEQUENCE [LARGE SCALE GENOMIC DNA]</scope>
    <source>
        <strain evidence="10">LZ3.2</strain>
        <tissue evidence="10">Leaf</tissue>
    </source>
</reference>
<dbReference type="Gene3D" id="3.20.20.80">
    <property type="entry name" value="Glycosidases"/>
    <property type="match status" value="3"/>
</dbReference>
<feature type="active site" description="Nucleophile" evidence="7">
    <location>
        <position position="436"/>
    </location>
</feature>
<evidence type="ECO:0000256" key="6">
    <source>
        <dbReference type="ARBA" id="ARBA00023326"/>
    </source>
</evidence>
<feature type="signal peptide" evidence="8">
    <location>
        <begin position="1"/>
        <end position="28"/>
    </location>
</feature>
<dbReference type="InterPro" id="IPR031158">
    <property type="entry name" value="GH10_AS"/>
</dbReference>
<comment type="similarity">
    <text evidence="1">Belongs to the glycosyl hydrolase 10 (cellulase F) family.</text>
</comment>
<dbReference type="Pfam" id="PF00331">
    <property type="entry name" value="Glyco_hydro_10"/>
    <property type="match status" value="3"/>
</dbReference>
<evidence type="ECO:0000256" key="3">
    <source>
        <dbReference type="ARBA" id="ARBA00022801"/>
    </source>
</evidence>
<dbReference type="SUPFAM" id="SSF51445">
    <property type="entry name" value="(Trans)glycosidases"/>
    <property type="match status" value="3"/>
</dbReference>
<dbReference type="PANTHER" id="PTHR31490">
    <property type="entry name" value="GLYCOSYL HYDROLASE"/>
    <property type="match status" value="1"/>
</dbReference>
<keyword evidence="11" id="KW-1185">Reference proteome</keyword>
<dbReference type="InterPro" id="IPR001000">
    <property type="entry name" value="GH10_dom"/>
</dbReference>